<dbReference type="PRINTS" id="PR01437">
    <property type="entry name" value="NUOXDRDTASE4"/>
</dbReference>
<comment type="caution">
    <text evidence="11">The sequence shown here is derived from an EMBL/GenBank/DDBJ whole genome shotgun (WGS) entry which is preliminary data.</text>
</comment>
<dbReference type="NCBIfam" id="NF005818">
    <property type="entry name" value="PRK07691.1"/>
    <property type="match status" value="1"/>
</dbReference>
<dbReference type="GO" id="GO:0005886">
    <property type="term" value="C:plasma membrane"/>
    <property type="evidence" value="ECO:0007669"/>
    <property type="project" value="UniProtKB-SubCell"/>
</dbReference>
<evidence type="ECO:0000256" key="6">
    <source>
        <dbReference type="ARBA" id="ARBA00022989"/>
    </source>
</evidence>
<feature type="transmembrane region" description="Helical" evidence="9">
    <location>
        <begin position="240"/>
        <end position="264"/>
    </location>
</feature>
<sequence length="493" mass="53437">MNNLLILPIIIPLITGMFMVIVRKRIYFQRMLGILAIAGTGAVSAVLISQIKNEGIQVLHIGGWEAPFGVSLAADMFSALLLLTSSIVSLFCLIYAFGSIGKDREMHYFYPLFLFLLTGVNGSFITGDIFNLFVCFEIMLISSYVLISIGGTRIQIRESIKYVLTNLLSSLLFLVAISYLYATMGTLNFAHLSMRVAEAGQDGLLTAISLLFLIVFSLKAGLLLFFWLPGSYSAPPTAIAAIFAALLTKVGIYSIIRLFTLVFYHEPESTHLLIGIMAGLTMVLGAIGAVAYWDVKKILTYNVIVGVGFILAGLASGTTEGMTGAIYYLIHDIIIKALLFLIGGTIIALTSTANLRDFSGLIQTYPFLGWMFFVAALSLSGIPPLSGFIGKVFVTEGTFEAGYYWLGGIGLFTSLMVLYSVMKIFMNGFWGESYLDEENGQKLKKGLLIPIASLTILTVALGLGAEGLHSFASLAVKSLMDPSLYIEAVLGKN</sequence>
<evidence type="ECO:0000256" key="9">
    <source>
        <dbReference type="SAM" id="Phobius"/>
    </source>
</evidence>
<evidence type="ECO:0000256" key="2">
    <source>
        <dbReference type="ARBA" id="ARBA00005346"/>
    </source>
</evidence>
<dbReference type="OrthoDB" id="9811718at2"/>
<comment type="similarity">
    <text evidence="2">Belongs to the CPA3 antiporters (TC 2.A.63) subunit D family.</text>
</comment>
<feature type="transmembrane region" description="Helical" evidence="9">
    <location>
        <begin position="204"/>
        <end position="228"/>
    </location>
</feature>
<dbReference type="PANTHER" id="PTHR42703:SF1">
    <property type="entry name" value="NA(+)_H(+) ANTIPORTER SUBUNIT D1"/>
    <property type="match status" value="1"/>
</dbReference>
<feature type="transmembrane region" description="Helical" evidence="9">
    <location>
        <begin position="447"/>
        <end position="465"/>
    </location>
</feature>
<keyword evidence="5 8" id="KW-0812">Transmembrane</keyword>
<dbReference type="NCBIfam" id="NF009306">
    <property type="entry name" value="PRK12663.1"/>
    <property type="match status" value="1"/>
</dbReference>
<keyword evidence="3" id="KW-0813">Transport</keyword>
<keyword evidence="3" id="KW-0050">Antiport</keyword>
<accession>A0A3D8GW87</accession>
<dbReference type="GO" id="GO:0042773">
    <property type="term" value="P:ATP synthesis coupled electron transport"/>
    <property type="evidence" value="ECO:0007669"/>
    <property type="project" value="InterPro"/>
</dbReference>
<dbReference type="Proteomes" id="UP000257144">
    <property type="component" value="Unassembled WGS sequence"/>
</dbReference>
<gene>
    <name evidence="11" type="ORF">DRW41_03990</name>
</gene>
<feature type="transmembrane region" description="Helical" evidence="9">
    <location>
        <begin position="131"/>
        <end position="150"/>
    </location>
</feature>
<feature type="transmembrane region" description="Helical" evidence="9">
    <location>
        <begin position="402"/>
        <end position="426"/>
    </location>
</feature>
<evidence type="ECO:0000256" key="7">
    <source>
        <dbReference type="ARBA" id="ARBA00023136"/>
    </source>
</evidence>
<evidence type="ECO:0000256" key="4">
    <source>
        <dbReference type="ARBA" id="ARBA00022475"/>
    </source>
</evidence>
<comment type="subcellular location">
    <subcellularLocation>
        <location evidence="1">Cell membrane</location>
        <topology evidence="1">Multi-pass membrane protein</topology>
    </subcellularLocation>
    <subcellularLocation>
        <location evidence="8">Membrane</location>
        <topology evidence="8">Multi-pass membrane protein</topology>
    </subcellularLocation>
</comment>
<evidence type="ECO:0000256" key="5">
    <source>
        <dbReference type="ARBA" id="ARBA00022692"/>
    </source>
</evidence>
<evidence type="ECO:0000256" key="8">
    <source>
        <dbReference type="RuleBase" id="RU000320"/>
    </source>
</evidence>
<feature type="transmembrane region" description="Helical" evidence="9">
    <location>
        <begin position="108"/>
        <end position="125"/>
    </location>
</feature>
<dbReference type="AlphaFoldDB" id="A0A3D8GW87"/>
<evidence type="ECO:0000259" key="10">
    <source>
        <dbReference type="Pfam" id="PF00361"/>
    </source>
</evidence>
<feature type="domain" description="NADH:quinone oxidoreductase/Mrp antiporter transmembrane" evidence="10">
    <location>
        <begin position="128"/>
        <end position="416"/>
    </location>
</feature>
<dbReference type="InterPro" id="IPR003918">
    <property type="entry name" value="NADH_UbQ_OxRdtase"/>
</dbReference>
<dbReference type="EMBL" id="QNQT01000001">
    <property type="protein sequence ID" value="RDU38728.1"/>
    <property type="molecule type" value="Genomic_DNA"/>
</dbReference>
<dbReference type="InterPro" id="IPR001750">
    <property type="entry name" value="ND/Mrp_TM"/>
</dbReference>
<feature type="transmembrane region" description="Helical" evidence="9">
    <location>
        <begin position="162"/>
        <end position="184"/>
    </location>
</feature>
<reference evidence="11 12" key="1">
    <citation type="submission" date="2018-07" db="EMBL/GenBank/DDBJ databases">
        <title>Bacillus sp. YLB-04 draft genome sequence.</title>
        <authorList>
            <person name="Yu L."/>
            <person name="Tang X."/>
        </authorList>
    </citation>
    <scope>NUCLEOTIDE SEQUENCE [LARGE SCALE GENOMIC DNA]</scope>
    <source>
        <strain evidence="11 12">YLB-04</strain>
    </source>
</reference>
<dbReference type="InterPro" id="IPR050586">
    <property type="entry name" value="CPA3_Na-H_Antiporter_D"/>
</dbReference>
<dbReference type="PANTHER" id="PTHR42703">
    <property type="entry name" value="NADH DEHYDROGENASE"/>
    <property type="match status" value="1"/>
</dbReference>
<name>A0A3D8GW87_9BACI</name>
<keyword evidence="7 9" id="KW-0472">Membrane</keyword>
<dbReference type="GO" id="GO:0015297">
    <property type="term" value="F:antiporter activity"/>
    <property type="evidence" value="ECO:0007669"/>
    <property type="project" value="UniProtKB-KW"/>
</dbReference>
<evidence type="ECO:0000313" key="12">
    <source>
        <dbReference type="Proteomes" id="UP000257144"/>
    </source>
</evidence>
<keyword evidence="12" id="KW-1185">Reference proteome</keyword>
<proteinExistence type="inferred from homology"/>
<keyword evidence="4" id="KW-1003">Cell membrane</keyword>
<feature type="transmembrane region" description="Helical" evidence="9">
    <location>
        <begin position="270"/>
        <end position="292"/>
    </location>
</feature>
<organism evidence="11 12">
    <name type="scientific">Neobacillus piezotolerans</name>
    <dbReference type="NCBI Taxonomy" id="2259171"/>
    <lineage>
        <taxon>Bacteria</taxon>
        <taxon>Bacillati</taxon>
        <taxon>Bacillota</taxon>
        <taxon>Bacilli</taxon>
        <taxon>Bacillales</taxon>
        <taxon>Bacillaceae</taxon>
        <taxon>Neobacillus</taxon>
    </lineage>
</organism>
<evidence type="ECO:0000313" key="11">
    <source>
        <dbReference type="EMBL" id="RDU38728.1"/>
    </source>
</evidence>
<dbReference type="Pfam" id="PF00361">
    <property type="entry name" value="Proton_antipo_M"/>
    <property type="match status" value="1"/>
</dbReference>
<evidence type="ECO:0000256" key="1">
    <source>
        <dbReference type="ARBA" id="ARBA00004651"/>
    </source>
</evidence>
<feature type="transmembrane region" description="Helical" evidence="9">
    <location>
        <begin position="6"/>
        <end position="22"/>
    </location>
</feature>
<protein>
    <submittedName>
        <fullName evidence="11">Na+/H+ antiporter subunit D</fullName>
    </submittedName>
</protein>
<keyword evidence="6 9" id="KW-1133">Transmembrane helix</keyword>
<feature type="transmembrane region" description="Helical" evidence="9">
    <location>
        <begin position="325"/>
        <end position="349"/>
    </location>
</feature>
<evidence type="ECO:0000256" key="3">
    <source>
        <dbReference type="ARBA" id="ARBA00022449"/>
    </source>
</evidence>
<feature type="transmembrane region" description="Helical" evidence="9">
    <location>
        <begin position="71"/>
        <end position="96"/>
    </location>
</feature>
<dbReference type="RefSeq" id="WP_115450643.1">
    <property type="nucleotide sequence ID" value="NZ_QNQT01000001.1"/>
</dbReference>
<feature type="transmembrane region" description="Helical" evidence="9">
    <location>
        <begin position="361"/>
        <end position="382"/>
    </location>
</feature>
<feature type="transmembrane region" description="Helical" evidence="9">
    <location>
        <begin position="299"/>
        <end position="319"/>
    </location>
</feature>
<feature type="transmembrane region" description="Helical" evidence="9">
    <location>
        <begin position="31"/>
        <end position="51"/>
    </location>
</feature>
<dbReference type="GO" id="GO:0008137">
    <property type="term" value="F:NADH dehydrogenase (ubiquinone) activity"/>
    <property type="evidence" value="ECO:0007669"/>
    <property type="project" value="InterPro"/>
</dbReference>